<name>A0A3P8VAQ1_CYNSE</name>
<dbReference type="GO" id="GO:0003677">
    <property type="term" value="F:DNA binding"/>
    <property type="evidence" value="ECO:0007669"/>
    <property type="project" value="InterPro"/>
</dbReference>
<dbReference type="SUPFAM" id="SSF46689">
    <property type="entry name" value="Homeodomain-like"/>
    <property type="match status" value="1"/>
</dbReference>
<dbReference type="GeneTree" id="ENSGT01150000286933"/>
<reference evidence="3 4" key="1">
    <citation type="journal article" date="2014" name="Nat. Genet.">
        <title>Whole-genome sequence of a flatfish provides insights into ZW sex chromosome evolution and adaptation to a benthic lifestyle.</title>
        <authorList>
            <person name="Chen S."/>
            <person name="Zhang G."/>
            <person name="Shao C."/>
            <person name="Huang Q."/>
            <person name="Liu G."/>
            <person name="Zhang P."/>
            <person name="Song W."/>
            <person name="An N."/>
            <person name="Chalopin D."/>
            <person name="Volff J.N."/>
            <person name="Hong Y."/>
            <person name="Li Q."/>
            <person name="Sha Z."/>
            <person name="Zhou H."/>
            <person name="Xie M."/>
            <person name="Yu Q."/>
            <person name="Liu Y."/>
            <person name="Xiang H."/>
            <person name="Wang N."/>
            <person name="Wu K."/>
            <person name="Yang C."/>
            <person name="Zhou Q."/>
            <person name="Liao X."/>
            <person name="Yang L."/>
            <person name="Hu Q."/>
            <person name="Zhang J."/>
            <person name="Meng L."/>
            <person name="Jin L."/>
            <person name="Tian Y."/>
            <person name="Lian J."/>
            <person name="Yang J."/>
            <person name="Miao G."/>
            <person name="Liu S."/>
            <person name="Liang Z."/>
            <person name="Yan F."/>
            <person name="Li Y."/>
            <person name="Sun B."/>
            <person name="Zhang H."/>
            <person name="Zhang J."/>
            <person name="Zhu Y."/>
            <person name="Du M."/>
            <person name="Zhao Y."/>
            <person name="Schartl M."/>
            <person name="Tang Q."/>
            <person name="Wang J."/>
        </authorList>
    </citation>
    <scope>NUCLEOTIDE SEQUENCE</scope>
</reference>
<sequence>MGKKGDLSDFERSMVVGARRAGLSISETADLLGFSRTTISRVYREWSEKEKISSERQFCGRKCLVDARGQRRMARLVRADRKATVTQITTRYNQGRQKSISERTVRPTLRQMGYSSRRPHRVPLLSAKNRKLRLQFAQAHRNWTIEDWKNVAWSDESRFLLRHSDGRVRIWRRQHESMDPSCLVSTVQAGGGGVMVWGIFSWHSLGPLVPIEHRCNATAYLSIVADHVHPFMTTMYPTSDGYFQQGNAPCHKAGIISDWFLEHDNEFTVLKWPPQSPHLNPIEHLWDVVEREIRIMDVQPTNLRQLCDAIMSIWTKPGPTRVQPVTSMVYLIKWPVSIYITCCLSLDINLDCILSVV</sequence>
<dbReference type="STRING" id="244447.ENSCSEP00000011259"/>
<dbReference type="InParanoid" id="A0A3P8VAQ1"/>
<accession>A0A3P8VAQ1</accession>
<dbReference type="AlphaFoldDB" id="A0A3P8VAQ1"/>
<dbReference type="InterPro" id="IPR036397">
    <property type="entry name" value="RNaseH_sf"/>
</dbReference>
<dbReference type="Gene3D" id="3.30.420.10">
    <property type="entry name" value="Ribonuclease H-like superfamily/Ribonuclease H"/>
    <property type="match status" value="1"/>
</dbReference>
<proteinExistence type="predicted"/>
<dbReference type="Gene3D" id="1.10.10.10">
    <property type="entry name" value="Winged helix-like DNA-binding domain superfamily/Winged helix DNA-binding domain"/>
    <property type="match status" value="1"/>
</dbReference>
<dbReference type="PANTHER" id="PTHR23022">
    <property type="entry name" value="TRANSPOSABLE ELEMENT-RELATED"/>
    <property type="match status" value="1"/>
</dbReference>
<dbReference type="Pfam" id="PF13358">
    <property type="entry name" value="DDE_3"/>
    <property type="match status" value="1"/>
</dbReference>
<protein>
    <recommendedName>
        <fullName evidence="5">Transposase Tc1-like domain-containing protein</fullName>
    </recommendedName>
</protein>
<organism evidence="3 4">
    <name type="scientific">Cynoglossus semilaevis</name>
    <name type="common">Tongue sole</name>
    <dbReference type="NCBI Taxonomy" id="244447"/>
    <lineage>
        <taxon>Eukaryota</taxon>
        <taxon>Metazoa</taxon>
        <taxon>Chordata</taxon>
        <taxon>Craniata</taxon>
        <taxon>Vertebrata</taxon>
        <taxon>Euteleostomi</taxon>
        <taxon>Actinopterygii</taxon>
        <taxon>Neopterygii</taxon>
        <taxon>Teleostei</taxon>
        <taxon>Neoteleostei</taxon>
        <taxon>Acanthomorphata</taxon>
        <taxon>Carangaria</taxon>
        <taxon>Pleuronectiformes</taxon>
        <taxon>Pleuronectoidei</taxon>
        <taxon>Cynoglossidae</taxon>
        <taxon>Cynoglossinae</taxon>
        <taxon>Cynoglossus</taxon>
    </lineage>
</organism>
<dbReference type="InterPro" id="IPR038717">
    <property type="entry name" value="Tc1-like_DDE_dom"/>
</dbReference>
<dbReference type="GO" id="GO:0006313">
    <property type="term" value="P:DNA transposition"/>
    <property type="evidence" value="ECO:0007669"/>
    <property type="project" value="InterPro"/>
</dbReference>
<evidence type="ECO:0000259" key="2">
    <source>
        <dbReference type="Pfam" id="PF13358"/>
    </source>
</evidence>
<dbReference type="FunCoup" id="A0A3P8VAQ1">
    <property type="interactions" value="2"/>
</dbReference>
<dbReference type="Pfam" id="PF13384">
    <property type="entry name" value="HTH_23"/>
    <property type="match status" value="1"/>
</dbReference>
<keyword evidence="4" id="KW-1185">Reference proteome</keyword>
<dbReference type="InterPro" id="IPR036388">
    <property type="entry name" value="WH-like_DNA-bd_sf"/>
</dbReference>
<feature type="domain" description="Tc1-like transposase DDE" evidence="2">
    <location>
        <begin position="240"/>
        <end position="294"/>
    </location>
</feature>
<feature type="domain" description="Transposase Tc1-like" evidence="1">
    <location>
        <begin position="70"/>
        <end position="142"/>
    </location>
</feature>
<reference evidence="3" key="3">
    <citation type="submission" date="2025-09" db="UniProtKB">
        <authorList>
            <consortium name="Ensembl"/>
        </authorList>
    </citation>
    <scope>IDENTIFICATION</scope>
</reference>
<dbReference type="OMA" id="WFDEHES"/>
<evidence type="ECO:0000313" key="4">
    <source>
        <dbReference type="Proteomes" id="UP000265120"/>
    </source>
</evidence>
<dbReference type="InterPro" id="IPR009057">
    <property type="entry name" value="Homeodomain-like_sf"/>
</dbReference>
<reference evidence="3" key="2">
    <citation type="submission" date="2025-08" db="UniProtKB">
        <authorList>
            <consortium name="Ensembl"/>
        </authorList>
    </citation>
    <scope>IDENTIFICATION</scope>
</reference>
<dbReference type="GO" id="GO:0015074">
    <property type="term" value="P:DNA integration"/>
    <property type="evidence" value="ECO:0007669"/>
    <property type="project" value="InterPro"/>
</dbReference>
<dbReference type="InterPro" id="IPR052338">
    <property type="entry name" value="Transposase_5"/>
</dbReference>
<evidence type="ECO:0000313" key="3">
    <source>
        <dbReference type="Ensembl" id="ENSCSEP00000011259.1"/>
    </source>
</evidence>
<dbReference type="Pfam" id="PF01498">
    <property type="entry name" value="HTH_Tnp_Tc3_2"/>
    <property type="match status" value="1"/>
</dbReference>
<evidence type="ECO:0008006" key="5">
    <source>
        <dbReference type="Google" id="ProtNLM"/>
    </source>
</evidence>
<dbReference type="PANTHER" id="PTHR23022:SF119">
    <property type="entry name" value="TC1-LIKE TRANSPOSASE DDE DOMAIN-CONTAINING PROTEIN"/>
    <property type="match status" value="1"/>
</dbReference>
<dbReference type="Ensembl" id="ENSCSET00000011396.1">
    <property type="protein sequence ID" value="ENSCSEP00000011259.1"/>
    <property type="gene ID" value="ENSCSEG00000007235.1"/>
</dbReference>
<dbReference type="Proteomes" id="UP000265120">
    <property type="component" value="Chromosome 3"/>
</dbReference>
<evidence type="ECO:0000259" key="1">
    <source>
        <dbReference type="Pfam" id="PF01498"/>
    </source>
</evidence>
<dbReference type="InterPro" id="IPR002492">
    <property type="entry name" value="Transposase_Tc1-like"/>
</dbReference>